<keyword evidence="2" id="KW-0964">Secreted</keyword>
<feature type="region of interest" description="Disordered" evidence="5">
    <location>
        <begin position="1"/>
        <end position="342"/>
    </location>
</feature>
<feature type="compositionally biased region" description="Basic residues" evidence="5">
    <location>
        <begin position="190"/>
        <end position="202"/>
    </location>
</feature>
<feature type="compositionally biased region" description="Low complexity" evidence="5">
    <location>
        <begin position="108"/>
        <end position="121"/>
    </location>
</feature>
<dbReference type="InterPro" id="IPR011489">
    <property type="entry name" value="EMI_domain"/>
</dbReference>
<dbReference type="PANTHER" id="PTHR15427">
    <property type="entry name" value="EMILIN ELASTIN MICROFIBRIL INTERFACE-LOCATED PROTEIN ELASTIN MICROFIBRIL INTERFACER"/>
    <property type="match status" value="1"/>
</dbReference>
<evidence type="ECO:0000256" key="1">
    <source>
        <dbReference type="ARBA" id="ARBA00004613"/>
    </source>
</evidence>
<feature type="domain" description="EMI" evidence="6">
    <location>
        <begin position="537"/>
        <end position="613"/>
    </location>
</feature>
<dbReference type="Proteomes" id="UP001295444">
    <property type="component" value="Chromosome 01"/>
</dbReference>
<dbReference type="PANTHER" id="PTHR15427:SF19">
    <property type="entry name" value="COLLAGEN ALPHA-1(XXVI) CHAIN"/>
    <property type="match status" value="1"/>
</dbReference>
<dbReference type="Pfam" id="PF07546">
    <property type="entry name" value="EMI"/>
    <property type="match status" value="1"/>
</dbReference>
<protein>
    <submittedName>
        <fullName evidence="7">Collagen alpha-1(XXVI) chain isoform X1</fullName>
    </submittedName>
</protein>
<feature type="compositionally biased region" description="Polar residues" evidence="5">
    <location>
        <begin position="140"/>
        <end position="150"/>
    </location>
</feature>
<keyword evidence="3" id="KW-0732">Signal</keyword>
<keyword evidence="4" id="KW-1015">Disulfide bond</keyword>
<sequence>MVPRRPVAGRSSSSPAAVGPSTAAGAARSRDQPSGRSTPGESPPGAVKAKRGRKQGLVSEAPSTQSGSAEDGAASKGLGNREVIAPVSDSRVGGEASRALSKVRHGWARPQAPPSIAQQPQVTGQREVHRALVTGGGITAGSSMAPSQIGTGTGCCRTTDQRVGRDSRTQDREARPPRGCRASRGDRRASSHRSRSNRRSRQRSSSGESVAGRCCDSPVRGSSSQGSASRSVSGGSPDRRCRSFSGDSYGRKGQDAGSHRPHRESPGEVRGERCYDDGLPRFASSVHRSLDVGSAGRRRPQDGGDFQTASPGPSHGGVRVAAPGSAAPRGLAGESHSTPHSGDLLEGLKSFLTSWSSGSDRGASFSKVWLPGPSGLGTGEKLITGQAGSSTGEVMAASSASCYEGADFMKEVKARLVWFGPNPSDEVVHQVMRLLSAENQDARNYEYQLWSLGGAVDEPAIPTDPLPAEELASGHSSVSLCPPFSPKMKNPLVLLWSFNFFGFSYGTGFMYQFPASSLQHNYPDQNAASAANSFQNRRNWCQFTVTRTVTCQVQNGSETVVQRVYQSCRWPGPCANLVSYRTVLRPLYKMSYRTVTTMEWRCCPGFTGSNCEE</sequence>
<evidence type="ECO:0000256" key="2">
    <source>
        <dbReference type="ARBA" id="ARBA00022525"/>
    </source>
</evidence>
<organism evidence="7 8">
    <name type="scientific">Pelobates cultripes</name>
    <name type="common">Western spadefoot toad</name>
    <dbReference type="NCBI Taxonomy" id="61616"/>
    <lineage>
        <taxon>Eukaryota</taxon>
        <taxon>Metazoa</taxon>
        <taxon>Chordata</taxon>
        <taxon>Craniata</taxon>
        <taxon>Vertebrata</taxon>
        <taxon>Euteleostomi</taxon>
        <taxon>Amphibia</taxon>
        <taxon>Batrachia</taxon>
        <taxon>Anura</taxon>
        <taxon>Pelobatoidea</taxon>
        <taxon>Pelobatidae</taxon>
        <taxon>Pelobates</taxon>
    </lineage>
</organism>
<feature type="non-terminal residue" evidence="7">
    <location>
        <position position="613"/>
    </location>
</feature>
<proteinExistence type="predicted"/>
<dbReference type="AlphaFoldDB" id="A0AAD1QZ68"/>
<keyword evidence="8" id="KW-1185">Reference proteome</keyword>
<feature type="compositionally biased region" description="Basic and acidic residues" evidence="5">
    <location>
        <begin position="249"/>
        <end position="279"/>
    </location>
</feature>
<dbReference type="GO" id="GO:0005576">
    <property type="term" value="C:extracellular region"/>
    <property type="evidence" value="ECO:0007669"/>
    <property type="project" value="UniProtKB-SubCell"/>
</dbReference>
<evidence type="ECO:0000256" key="5">
    <source>
        <dbReference type="SAM" id="MobiDB-lite"/>
    </source>
</evidence>
<evidence type="ECO:0000313" key="8">
    <source>
        <dbReference type="Proteomes" id="UP001295444"/>
    </source>
</evidence>
<dbReference type="InterPro" id="IPR050392">
    <property type="entry name" value="Collagen/C1q_domain"/>
</dbReference>
<name>A0AAD1QZ68_PELCU</name>
<keyword evidence="7" id="KW-0176">Collagen</keyword>
<feature type="compositionally biased region" description="Low complexity" evidence="5">
    <location>
        <begin position="203"/>
        <end position="236"/>
    </location>
</feature>
<dbReference type="EMBL" id="OW240912">
    <property type="protein sequence ID" value="CAH2219846.1"/>
    <property type="molecule type" value="Genomic_DNA"/>
</dbReference>
<evidence type="ECO:0000313" key="7">
    <source>
        <dbReference type="EMBL" id="CAH2219846.1"/>
    </source>
</evidence>
<evidence type="ECO:0000259" key="6">
    <source>
        <dbReference type="PROSITE" id="PS51041"/>
    </source>
</evidence>
<dbReference type="PROSITE" id="PS51041">
    <property type="entry name" value="EMI"/>
    <property type="match status" value="1"/>
</dbReference>
<comment type="subcellular location">
    <subcellularLocation>
        <location evidence="1">Secreted</location>
    </subcellularLocation>
</comment>
<accession>A0AAD1QZ68</accession>
<gene>
    <name evidence="7" type="ORF">PECUL_23A017478</name>
</gene>
<evidence type="ECO:0000256" key="3">
    <source>
        <dbReference type="ARBA" id="ARBA00022729"/>
    </source>
</evidence>
<feature type="compositionally biased region" description="Basic and acidic residues" evidence="5">
    <location>
        <begin position="159"/>
        <end position="176"/>
    </location>
</feature>
<dbReference type="GO" id="GO:0005581">
    <property type="term" value="C:collagen trimer"/>
    <property type="evidence" value="ECO:0007669"/>
    <property type="project" value="UniProtKB-KW"/>
</dbReference>
<evidence type="ECO:0000256" key="4">
    <source>
        <dbReference type="ARBA" id="ARBA00023157"/>
    </source>
</evidence>
<feature type="compositionally biased region" description="Low complexity" evidence="5">
    <location>
        <begin position="1"/>
        <end position="27"/>
    </location>
</feature>
<reference evidence="7" key="1">
    <citation type="submission" date="2022-03" db="EMBL/GenBank/DDBJ databases">
        <authorList>
            <person name="Alioto T."/>
            <person name="Alioto T."/>
            <person name="Gomez Garrido J."/>
        </authorList>
    </citation>
    <scope>NUCLEOTIDE SEQUENCE</scope>
</reference>